<dbReference type="RefSeq" id="WP_264715761.1">
    <property type="nucleotide sequence ID" value="NZ_JAPDNT010000026.1"/>
</dbReference>
<gene>
    <name evidence="8" type="ORF">OL599_20250</name>
</gene>
<evidence type="ECO:0000313" key="9">
    <source>
        <dbReference type="Proteomes" id="UP001165679"/>
    </source>
</evidence>
<protein>
    <recommendedName>
        <fullName evidence="2">Toxin CcdB</fullName>
    </recommendedName>
    <alternativeName>
        <fullName evidence="7">Cytotoxic protein CcdB</fullName>
    </alternativeName>
    <alternativeName>
        <fullName evidence="6">Protein LetD</fullName>
    </alternativeName>
</protein>
<name>A0AA41YUN9_9PROT</name>
<dbReference type="EMBL" id="JAPDNT010000026">
    <property type="protein sequence ID" value="MCW3476903.1"/>
    <property type="molecule type" value="Genomic_DNA"/>
</dbReference>
<evidence type="ECO:0000256" key="3">
    <source>
        <dbReference type="ARBA" id="ARBA00022491"/>
    </source>
</evidence>
<evidence type="ECO:0000256" key="2">
    <source>
        <dbReference type="ARBA" id="ARBA00015075"/>
    </source>
</evidence>
<dbReference type="SUPFAM" id="SSF50118">
    <property type="entry name" value="Cell growth inhibitor/plasmid maintenance toxic component"/>
    <property type="match status" value="1"/>
</dbReference>
<reference evidence="8" key="1">
    <citation type="submission" date="2022-09" db="EMBL/GenBank/DDBJ databases">
        <title>Rhodovastum sp. nov. RN2-1 isolated from soil in Seongnam, South Korea.</title>
        <authorList>
            <person name="Le N.T."/>
        </authorList>
    </citation>
    <scope>NUCLEOTIDE SEQUENCE</scope>
    <source>
        <strain evidence="8">RN2-1</strain>
    </source>
</reference>
<keyword evidence="5" id="KW-0804">Transcription</keyword>
<accession>A0AA41YUN9</accession>
<evidence type="ECO:0000256" key="5">
    <source>
        <dbReference type="ARBA" id="ARBA00023163"/>
    </source>
</evidence>
<dbReference type="InterPro" id="IPR002712">
    <property type="entry name" value="CcdB"/>
</dbReference>
<comment type="similarity">
    <text evidence="1">Belongs to the CcdB toxin family.</text>
</comment>
<evidence type="ECO:0000313" key="8">
    <source>
        <dbReference type="EMBL" id="MCW3476903.1"/>
    </source>
</evidence>
<reference evidence="8" key="2">
    <citation type="submission" date="2022-10" db="EMBL/GenBank/DDBJ databases">
        <authorList>
            <person name="Trinh H.N."/>
        </authorList>
    </citation>
    <scope>NUCLEOTIDE SEQUENCE</scope>
    <source>
        <strain evidence="8">RN2-1</strain>
    </source>
</reference>
<evidence type="ECO:0000256" key="6">
    <source>
        <dbReference type="ARBA" id="ARBA00029628"/>
    </source>
</evidence>
<organism evidence="8 9">
    <name type="scientific">Limobrevibacterium gyesilva</name>
    <dbReference type="NCBI Taxonomy" id="2991712"/>
    <lineage>
        <taxon>Bacteria</taxon>
        <taxon>Pseudomonadati</taxon>
        <taxon>Pseudomonadota</taxon>
        <taxon>Alphaproteobacteria</taxon>
        <taxon>Acetobacterales</taxon>
        <taxon>Acetobacteraceae</taxon>
        <taxon>Limobrevibacterium</taxon>
    </lineage>
</organism>
<dbReference type="Proteomes" id="UP001165679">
    <property type="component" value="Unassembled WGS sequence"/>
</dbReference>
<dbReference type="Gene3D" id="2.30.30.110">
    <property type="match status" value="1"/>
</dbReference>
<evidence type="ECO:0000256" key="1">
    <source>
        <dbReference type="ARBA" id="ARBA00005230"/>
    </source>
</evidence>
<dbReference type="GO" id="GO:0008657">
    <property type="term" value="F:DNA topoisomerase type II (double strand cut, ATP-hydrolyzing) inhibitor activity"/>
    <property type="evidence" value="ECO:0007669"/>
    <property type="project" value="InterPro"/>
</dbReference>
<dbReference type="GO" id="GO:0006276">
    <property type="term" value="P:plasmid maintenance"/>
    <property type="evidence" value="ECO:0007669"/>
    <property type="project" value="InterPro"/>
</dbReference>
<comment type="caution">
    <text evidence="8">The sequence shown here is derived from an EMBL/GenBank/DDBJ whole genome shotgun (WGS) entry which is preliminary data.</text>
</comment>
<keyword evidence="3" id="KW-0678">Repressor</keyword>
<dbReference type="Pfam" id="PF01845">
    <property type="entry name" value="CcdB"/>
    <property type="match status" value="1"/>
</dbReference>
<evidence type="ECO:0000256" key="4">
    <source>
        <dbReference type="ARBA" id="ARBA00023015"/>
    </source>
</evidence>
<keyword evidence="4" id="KW-0805">Transcription regulation</keyword>
<dbReference type="InterPro" id="IPR011067">
    <property type="entry name" value="Plasmid_toxin/cell-grow_inhib"/>
</dbReference>
<keyword evidence="9" id="KW-1185">Reference proteome</keyword>
<dbReference type="AlphaFoldDB" id="A0AA41YUN9"/>
<evidence type="ECO:0000256" key="7">
    <source>
        <dbReference type="ARBA" id="ARBA00033135"/>
    </source>
</evidence>
<proteinExistence type="inferred from homology"/>
<sequence>MQCDVHRNPGDSRDYAPFLLDVQADLLDDLDTRVVVPLVHARVFGRRAERLHPLFNVEGQDVVMATHLVAAVKRTGLGVRIASLRDQREVVIGAIDVLLAGV</sequence>